<dbReference type="InterPro" id="IPR057326">
    <property type="entry name" value="KR_dom"/>
</dbReference>
<evidence type="ECO:0000256" key="1">
    <source>
        <dbReference type="ARBA" id="ARBA00022679"/>
    </source>
</evidence>
<dbReference type="PANTHER" id="PTHR43775:SF51">
    <property type="entry name" value="INACTIVE PHENOLPHTHIOCEROL SYNTHESIS POLYKETIDE SYNTHASE TYPE I PKS1-RELATED"/>
    <property type="match status" value="1"/>
</dbReference>
<evidence type="ECO:0000313" key="4">
    <source>
        <dbReference type="EMBL" id="BBJ48559.1"/>
    </source>
</evidence>
<dbReference type="AlphaFoldDB" id="A0A499VI05"/>
<protein>
    <recommendedName>
        <fullName evidence="3">Ketoreductase domain-containing protein</fullName>
    </recommendedName>
</protein>
<dbReference type="PANTHER" id="PTHR43775">
    <property type="entry name" value="FATTY ACID SYNTHASE"/>
    <property type="match status" value="1"/>
</dbReference>
<keyword evidence="1" id="KW-0808">Transferase</keyword>
<organism evidence="4">
    <name type="scientific">Streptomyces avermitilis</name>
    <dbReference type="NCBI Taxonomy" id="33903"/>
    <lineage>
        <taxon>Bacteria</taxon>
        <taxon>Bacillati</taxon>
        <taxon>Actinomycetota</taxon>
        <taxon>Actinomycetes</taxon>
        <taxon>Kitasatosporales</taxon>
        <taxon>Streptomycetaceae</taxon>
        <taxon>Streptomyces</taxon>
    </lineage>
</organism>
<sequence>MGAHVARWMARRGAEHLLLVSRRGESAQGVEELRADLMGLGARVSVVACDAADREALAEVLRSAVPAECPLGVVVHAAGVVDDGVLEGLSSERVTGVLRAKALAAWNLHELTRGADLSGFVVFSSAAATFGPAGQGSYAAANAYVEAIVRHRRGEGLPGLAVAWGPWAGGGMAEGPWGRCGVGVWRR</sequence>
<name>A0A499VI05_STRAX</name>
<dbReference type="EMBL" id="AP019621">
    <property type="protein sequence ID" value="BBJ48559.1"/>
    <property type="molecule type" value="Genomic_DNA"/>
</dbReference>
<dbReference type="GO" id="GO:0004312">
    <property type="term" value="F:fatty acid synthase activity"/>
    <property type="evidence" value="ECO:0007669"/>
    <property type="project" value="TreeGrafter"/>
</dbReference>
<evidence type="ECO:0000259" key="3">
    <source>
        <dbReference type="SMART" id="SM00822"/>
    </source>
</evidence>
<dbReference type="GO" id="GO:0006633">
    <property type="term" value="P:fatty acid biosynthetic process"/>
    <property type="evidence" value="ECO:0007669"/>
    <property type="project" value="TreeGrafter"/>
</dbReference>
<dbReference type="Gene3D" id="3.40.50.720">
    <property type="entry name" value="NAD(P)-binding Rossmann-like Domain"/>
    <property type="match status" value="1"/>
</dbReference>
<dbReference type="InterPro" id="IPR036291">
    <property type="entry name" value="NAD(P)-bd_dom_sf"/>
</dbReference>
<reference evidence="4" key="1">
    <citation type="submission" date="2019-04" db="EMBL/GenBank/DDBJ databases">
        <title>Draft genome sequences of Streptomyces avermitilis MC3.</title>
        <authorList>
            <person name="Komaki H."/>
            <person name="Tamura T."/>
            <person name="Hosoyama A."/>
        </authorList>
    </citation>
    <scope>NUCLEOTIDE SEQUENCE</scope>
    <source>
        <strain evidence="4">MC3</strain>
    </source>
</reference>
<proteinExistence type="predicted"/>
<dbReference type="Pfam" id="PF08659">
    <property type="entry name" value="KR"/>
    <property type="match status" value="1"/>
</dbReference>
<dbReference type="SUPFAM" id="SSF51735">
    <property type="entry name" value="NAD(P)-binding Rossmann-fold domains"/>
    <property type="match status" value="1"/>
</dbReference>
<keyword evidence="2" id="KW-0511">Multifunctional enzyme</keyword>
<dbReference type="SMART" id="SM00822">
    <property type="entry name" value="PKS_KR"/>
    <property type="match status" value="1"/>
</dbReference>
<dbReference type="InterPro" id="IPR050091">
    <property type="entry name" value="PKS_NRPS_Biosynth_Enz"/>
</dbReference>
<dbReference type="InterPro" id="IPR013968">
    <property type="entry name" value="PKS_KR"/>
</dbReference>
<accession>A0A499VI05</accession>
<evidence type="ECO:0000256" key="2">
    <source>
        <dbReference type="ARBA" id="ARBA00023268"/>
    </source>
</evidence>
<feature type="domain" description="Ketoreductase" evidence="3">
    <location>
        <begin position="2"/>
        <end position="170"/>
    </location>
</feature>
<gene>
    <name evidence="4" type="ORF">SAVMC3_11880</name>
</gene>